<dbReference type="OrthoDB" id="7506088at2"/>
<proteinExistence type="predicted"/>
<reference evidence="2 3" key="1">
    <citation type="journal article" date="2016" name="J. Microbiol.">
        <title>Dankookia rubra gen. nov., sp. nov., an alphaproteobacterium isolated from sediment of a shallow stream.</title>
        <authorList>
            <person name="Kim W.H."/>
            <person name="Kim D.H."/>
            <person name="Kang K."/>
            <person name="Ahn T.Y."/>
        </authorList>
    </citation>
    <scope>NUCLEOTIDE SEQUENCE [LARGE SCALE GENOMIC DNA]</scope>
    <source>
        <strain evidence="2 3">JCM30602</strain>
    </source>
</reference>
<feature type="domain" description="HTH crp-type" evidence="1">
    <location>
        <begin position="203"/>
        <end position="269"/>
    </location>
</feature>
<name>A0A4R5Q7Z1_9PROT</name>
<evidence type="ECO:0000313" key="2">
    <source>
        <dbReference type="EMBL" id="TDH59044.1"/>
    </source>
</evidence>
<dbReference type="Proteomes" id="UP000295096">
    <property type="component" value="Unassembled WGS sequence"/>
</dbReference>
<dbReference type="GO" id="GO:0003700">
    <property type="term" value="F:DNA-binding transcription factor activity"/>
    <property type="evidence" value="ECO:0007669"/>
    <property type="project" value="TreeGrafter"/>
</dbReference>
<dbReference type="PRINTS" id="PR00034">
    <property type="entry name" value="HTHCRP"/>
</dbReference>
<dbReference type="AlphaFoldDB" id="A0A4R5Q7Z1"/>
<evidence type="ECO:0000259" key="1">
    <source>
        <dbReference type="PROSITE" id="PS51063"/>
    </source>
</evidence>
<dbReference type="SUPFAM" id="SSF46785">
    <property type="entry name" value="Winged helix' DNA-binding domain"/>
    <property type="match status" value="1"/>
</dbReference>
<protein>
    <submittedName>
        <fullName evidence="2">Crp/Fnr family transcriptional regulator</fullName>
    </submittedName>
</protein>
<sequence>MRHTRPALSAGCATDLLIFIPWTTIPVDTGMVLCWSLSPRPIGGLLMSGARDGAQDAGATPGVTCSGNHVLDALDAAQAALIRPHLEAAALTAGSILCQTGQALPWVLFPCASAIVALVALDHGGRTAEAASIGAEGVVDGDLTELPGFGHLQVQISGPALRIKAEILDGLAEADPGLRALLTLHTRTLLVRALQAAVCAALHPVEARTSRWLLTAQDRTGQPDLPVTQEMLAEMLGVRRTTVTRVISQLSDKGLIRHRRSLVTVIDRMGLEQAACGCHAALMRRLRHLAPRIYGVG</sequence>
<dbReference type="InterPro" id="IPR050397">
    <property type="entry name" value="Env_Response_Regulators"/>
</dbReference>
<dbReference type="Pfam" id="PF13545">
    <property type="entry name" value="HTH_Crp_2"/>
    <property type="match status" value="1"/>
</dbReference>
<evidence type="ECO:0000313" key="3">
    <source>
        <dbReference type="Proteomes" id="UP000295096"/>
    </source>
</evidence>
<dbReference type="InterPro" id="IPR012318">
    <property type="entry name" value="HTH_CRP"/>
</dbReference>
<dbReference type="Gene3D" id="2.60.120.10">
    <property type="entry name" value="Jelly Rolls"/>
    <property type="match status" value="1"/>
</dbReference>
<comment type="caution">
    <text evidence="2">The sequence shown here is derived from an EMBL/GenBank/DDBJ whole genome shotgun (WGS) entry which is preliminary data.</text>
</comment>
<dbReference type="GO" id="GO:0003677">
    <property type="term" value="F:DNA binding"/>
    <property type="evidence" value="ECO:0007669"/>
    <property type="project" value="InterPro"/>
</dbReference>
<keyword evidence="3" id="KW-1185">Reference proteome</keyword>
<dbReference type="SMART" id="SM00419">
    <property type="entry name" value="HTH_CRP"/>
    <property type="match status" value="1"/>
</dbReference>
<dbReference type="InterPro" id="IPR014710">
    <property type="entry name" value="RmlC-like_jellyroll"/>
</dbReference>
<gene>
    <name evidence="2" type="ORF">E2C06_29370</name>
</gene>
<dbReference type="PANTHER" id="PTHR24567">
    <property type="entry name" value="CRP FAMILY TRANSCRIPTIONAL REGULATORY PROTEIN"/>
    <property type="match status" value="1"/>
</dbReference>
<dbReference type="PANTHER" id="PTHR24567:SF74">
    <property type="entry name" value="HTH-TYPE TRANSCRIPTIONAL REGULATOR ARCR"/>
    <property type="match status" value="1"/>
</dbReference>
<organism evidence="2 3">
    <name type="scientific">Dankookia rubra</name>
    <dbReference type="NCBI Taxonomy" id="1442381"/>
    <lineage>
        <taxon>Bacteria</taxon>
        <taxon>Pseudomonadati</taxon>
        <taxon>Pseudomonadota</taxon>
        <taxon>Alphaproteobacteria</taxon>
        <taxon>Acetobacterales</taxon>
        <taxon>Roseomonadaceae</taxon>
        <taxon>Dankookia</taxon>
    </lineage>
</organism>
<dbReference type="InterPro" id="IPR036390">
    <property type="entry name" value="WH_DNA-bd_sf"/>
</dbReference>
<dbReference type="PROSITE" id="PS51063">
    <property type="entry name" value="HTH_CRP_2"/>
    <property type="match status" value="1"/>
</dbReference>
<dbReference type="GO" id="GO:0005829">
    <property type="term" value="C:cytosol"/>
    <property type="evidence" value="ECO:0007669"/>
    <property type="project" value="TreeGrafter"/>
</dbReference>
<accession>A0A4R5Q7Z1</accession>
<dbReference type="EMBL" id="SMSJ01000083">
    <property type="protein sequence ID" value="TDH59044.1"/>
    <property type="molecule type" value="Genomic_DNA"/>
</dbReference>